<gene>
    <name evidence="2" type="ORF">COV91_01275</name>
</gene>
<comment type="caution">
    <text evidence="2">The sequence shown here is derived from an EMBL/GenBank/DDBJ whole genome shotgun (WGS) entry which is preliminary data.</text>
</comment>
<dbReference type="AlphaFoldDB" id="A0A2H0KCJ2"/>
<reference evidence="2 3" key="1">
    <citation type="submission" date="2017-09" db="EMBL/GenBank/DDBJ databases">
        <title>Depth-based differentiation of microbial function through sediment-hosted aquifers and enrichment of novel symbionts in the deep terrestrial subsurface.</title>
        <authorList>
            <person name="Probst A.J."/>
            <person name="Ladd B."/>
            <person name="Jarett J.K."/>
            <person name="Geller-Mcgrath D.E."/>
            <person name="Sieber C.M."/>
            <person name="Emerson J.B."/>
            <person name="Anantharaman K."/>
            <person name="Thomas B.C."/>
            <person name="Malmstrom R."/>
            <person name="Stieglmeier M."/>
            <person name="Klingl A."/>
            <person name="Woyke T."/>
            <person name="Ryan C.M."/>
            <person name="Banfield J.F."/>
        </authorList>
    </citation>
    <scope>NUCLEOTIDE SEQUENCE [LARGE SCALE GENOMIC DNA]</scope>
    <source>
        <strain evidence="2">CG11_big_fil_rev_8_21_14_0_20_46_11</strain>
    </source>
</reference>
<keyword evidence="1" id="KW-0812">Transmembrane</keyword>
<keyword evidence="1" id="KW-0472">Membrane</keyword>
<evidence type="ECO:0000313" key="2">
    <source>
        <dbReference type="EMBL" id="PIQ68976.1"/>
    </source>
</evidence>
<proteinExistence type="predicted"/>
<organism evidence="2 3">
    <name type="scientific">Candidatus Taylorbacteria bacterium CG11_big_fil_rev_8_21_14_0_20_46_11</name>
    <dbReference type="NCBI Taxonomy" id="1975025"/>
    <lineage>
        <taxon>Bacteria</taxon>
        <taxon>Candidatus Tayloriibacteriota</taxon>
    </lineage>
</organism>
<feature type="non-terminal residue" evidence="2">
    <location>
        <position position="352"/>
    </location>
</feature>
<keyword evidence="1" id="KW-1133">Transmembrane helix</keyword>
<accession>A0A2H0KCJ2</accession>
<feature type="transmembrane region" description="Helical" evidence="1">
    <location>
        <begin position="16"/>
        <end position="37"/>
    </location>
</feature>
<dbReference type="Proteomes" id="UP000229342">
    <property type="component" value="Unassembled WGS sequence"/>
</dbReference>
<name>A0A2H0KCJ2_9BACT</name>
<protein>
    <submittedName>
        <fullName evidence="2">Uncharacterized protein</fullName>
    </submittedName>
</protein>
<dbReference type="EMBL" id="PCVG01000016">
    <property type="protein sequence ID" value="PIQ68976.1"/>
    <property type="molecule type" value="Genomic_DNA"/>
</dbReference>
<evidence type="ECO:0000313" key="3">
    <source>
        <dbReference type="Proteomes" id="UP000229342"/>
    </source>
</evidence>
<sequence length="352" mass="36589">MKLETYNFKLQTTRGAAMIIAALFFLMISITITFGVVQPVTSQIIVTRSVEKGMESLYAAEGVSADVTYRLVKNITVDATETIDYGGIQATATTTTVFDGKEVTATGNSATYTRKSRTHLTTGSGVSFNYGMQSGEGGVILENSSSVRGNIYSNGPITGSGNTIFGDVVSAGSSGLINNIHATSSAYAHTIQSSTVDGDAYYQTISGTTVQGTLYPGSSDLATSSLPISDELIAGWKAEATAGGTITSPCEYKITADVTIGPQKINCDLEISGSPTITLTGPLWVQGNITIKNSAIIRVDASLSGKSVPIIADNPSDPDASGIISLENSVSFQGSGANSFVVFISQNNDAET</sequence>
<evidence type="ECO:0000256" key="1">
    <source>
        <dbReference type="SAM" id="Phobius"/>
    </source>
</evidence>